<keyword evidence="2" id="KW-0946">Virion</keyword>
<dbReference type="GO" id="GO:0006508">
    <property type="term" value="P:proteolysis"/>
    <property type="evidence" value="ECO:0007669"/>
    <property type="project" value="InterPro"/>
</dbReference>
<feature type="region of interest" description="Disordered" evidence="3">
    <location>
        <begin position="857"/>
        <end position="884"/>
    </location>
</feature>
<organism evidence="5">
    <name type="scientific">Lemniscomys rat herpesvirus</name>
    <dbReference type="NCBI Taxonomy" id="3141920"/>
    <lineage>
        <taxon>Viruses</taxon>
        <taxon>Duplodnaviria</taxon>
        <taxon>Heunggongvirae</taxon>
        <taxon>Peploviricota</taxon>
        <taxon>Herviviricetes</taxon>
        <taxon>Herpesvirales</taxon>
    </lineage>
</organism>
<evidence type="ECO:0000259" key="4">
    <source>
        <dbReference type="PROSITE" id="PS50208"/>
    </source>
</evidence>
<reference evidence="5" key="1">
    <citation type="journal article" date="2024" name="Microbiome">
        <title>Substantial viral diversity in bats and rodents from East Africa: insights into evolution, recombination, and cocirculation.</title>
        <authorList>
            <person name="Wang D."/>
            <person name="Yang X."/>
            <person name="Ren Z."/>
            <person name="Hu B."/>
            <person name="Zhao H."/>
            <person name="Yang K."/>
            <person name="Shi P."/>
            <person name="Zhang Z."/>
            <person name="Feng Q."/>
            <person name="Nawenja C.V."/>
            <person name="Obanda V."/>
            <person name="Robert K."/>
            <person name="Nalikka B."/>
            <person name="Waruhiu C.N."/>
            <person name="Ochola G.O."/>
            <person name="Onyuok S.O."/>
            <person name="Ochieng H."/>
            <person name="Li B."/>
            <person name="Zhu Y."/>
            <person name="Si H."/>
            <person name="Yin J."/>
            <person name="Kristiansen K."/>
            <person name="Jin X."/>
            <person name="Xu X."/>
            <person name="Xiao M."/>
            <person name="Agwanda B."/>
            <person name="Ommeh S."/>
            <person name="Li J."/>
            <person name="Shi Z.L."/>
        </authorList>
    </citation>
    <scope>NUCLEOTIDE SEQUENCE</scope>
    <source>
        <strain evidence="5">3A/Kenya/RNAKID2118/2016</strain>
    </source>
</reference>
<dbReference type="InterPro" id="IPR007611">
    <property type="entry name" value="Herpes_U30"/>
</dbReference>
<dbReference type="InterPro" id="IPR001309">
    <property type="entry name" value="Pept_C14_p20"/>
</dbReference>
<evidence type="ECO:0000313" key="5">
    <source>
        <dbReference type="EMBL" id="XBH23742.1"/>
    </source>
</evidence>
<reference evidence="5" key="2">
    <citation type="submission" date="2024-02" db="EMBL/GenBank/DDBJ databases">
        <authorList>
            <person name="Hu B."/>
        </authorList>
    </citation>
    <scope>NUCLEOTIDE SEQUENCE</scope>
    <source>
        <strain evidence="5">3A/Kenya/RNAKID2118/2016</strain>
    </source>
</reference>
<dbReference type="PROSITE" id="PS50208">
    <property type="entry name" value="CASPASE_P20"/>
    <property type="match status" value="1"/>
</dbReference>
<dbReference type="GO" id="GO:0044423">
    <property type="term" value="C:virion component"/>
    <property type="evidence" value="ECO:0007669"/>
    <property type="project" value="UniProtKB-KW"/>
</dbReference>
<name>A0AAU7E0A0_9VIRU</name>
<evidence type="ECO:0000256" key="2">
    <source>
        <dbReference type="ARBA" id="ARBA00022844"/>
    </source>
</evidence>
<feature type="domain" description="Caspase family p20" evidence="4">
    <location>
        <begin position="1"/>
        <end position="77"/>
    </location>
</feature>
<evidence type="ECO:0000256" key="1">
    <source>
        <dbReference type="ARBA" id="ARBA00022580"/>
    </source>
</evidence>
<sequence>MTNRAVRLDALIDDVRSGSSIEEDRLLGTLAKMEVTCVQLRDVTASKIRQLLHLIPNRGSHFGFIHKYTIFYLLNHGTFGSTESRFSEIVDRLDELQKYADRNAIRTDVLLDDRTVVDTVRAFVTEAIAIQRSARHAAPVPSTHATVEEDRPRELAARVENCLTRTRNVINCRAVAELIEELYSSIFTWFNNTFVRELLRADGDGFLDNLLKIFYIYKYHIRTDDLHRLFSEIAIKHESELTPYLVTDLLEIQRTDSEHVRDLSFSIFTRSLSLDPHSSLTFPLLSCRWTTWNALAVENSFFHPGLIRGLLRLTDEERDSWTIDHRSAFDKNLRRFNDFCARLIEELFMPTNGESRTRQVPLNEILDRARRLYTLGLNPTTSKTYVKMICSNPRTAEEKSYGELSESEEHITLIIYNAYLFFTCLSRYNPTFLFHGEKRLLLEQQKSLLVGSQSRLETTWYNVTVNVNRFFHAWYGEQDFDGLTSGLTDPEKEYVYRDLTHKWGELLFPFASRAENLPQPHATTTTKDEIVEECVIARTSPDYHSYRTLVPLSTHREFVTLFAQHFVRPDFVEILGQTSRELRELDTLLRLTSACRILLPRQTDLRRSLVSLYNFHTYATETDIGWFKVICRLVNEVSSYLAAISGDRITAKSKLLEDLARRAFATTLDTTIAQSVRDAIGTHRTLLEGCLEHAKRCRAISECSCVLAFDPHRVIFVLNKQPILSVTMSTFVDSCIRLVDADAGFDTRLRNARRELDRLLARVEGILIEIRSVRESSETRFETSGLTRTFRKIEGTITDAAKLFSVTADRCRASTDELISAAKRIRGVVDVLRTNSLRQRGIRDCVIEATGLIASSTTSRRPAKVPEHDDGSISSASTPRLLTEPVSSDGRKIIDLLKDVFGDDDTQDSRQNRVPMSAQYDKGRINAYSDIFEERYIILDDVSQLKDWYVASKTQTETDITTPLRVRLIDDTS</sequence>
<keyword evidence="1" id="KW-0920">Virion tegument</keyword>
<protein>
    <submittedName>
        <fullName evidence="5">Tegument protein UL37</fullName>
    </submittedName>
</protein>
<proteinExistence type="predicted"/>
<dbReference type="Pfam" id="PF04523">
    <property type="entry name" value="Herpes_U30"/>
    <property type="match status" value="1"/>
</dbReference>
<dbReference type="EMBL" id="PP711850">
    <property type="protein sequence ID" value="XBH23742.1"/>
    <property type="molecule type" value="Genomic_DNA"/>
</dbReference>
<dbReference type="GO" id="GO:0019068">
    <property type="term" value="P:virion assembly"/>
    <property type="evidence" value="ECO:0007669"/>
    <property type="project" value="InterPro"/>
</dbReference>
<evidence type="ECO:0000256" key="3">
    <source>
        <dbReference type="SAM" id="MobiDB-lite"/>
    </source>
</evidence>
<dbReference type="GO" id="GO:0004197">
    <property type="term" value="F:cysteine-type endopeptidase activity"/>
    <property type="evidence" value="ECO:0007669"/>
    <property type="project" value="InterPro"/>
</dbReference>
<accession>A0AAU7E0A0</accession>